<feature type="chain" id="PRO_5039629111" evidence="6">
    <location>
        <begin position="38"/>
        <end position="483"/>
    </location>
</feature>
<evidence type="ECO:0000256" key="4">
    <source>
        <dbReference type="ARBA" id="ARBA00022807"/>
    </source>
</evidence>
<dbReference type="PANTHER" id="PTHR47053:SF1">
    <property type="entry name" value="MUREIN DD-ENDOPEPTIDASE MEPH-RELATED"/>
    <property type="match status" value="1"/>
</dbReference>
<organism evidence="8 9">
    <name type="scientific">Pedococcus cremeus</name>
    <dbReference type="NCBI Taxonomy" id="587636"/>
    <lineage>
        <taxon>Bacteria</taxon>
        <taxon>Bacillati</taxon>
        <taxon>Actinomycetota</taxon>
        <taxon>Actinomycetes</taxon>
        <taxon>Micrococcales</taxon>
        <taxon>Intrasporangiaceae</taxon>
        <taxon>Pedococcus</taxon>
    </lineage>
</organism>
<dbReference type="STRING" id="587636.SAMN05216199_2819"/>
<keyword evidence="6" id="KW-0732">Signal</keyword>
<dbReference type="InterPro" id="IPR038765">
    <property type="entry name" value="Papain-like_cys_pep_sf"/>
</dbReference>
<dbReference type="AlphaFoldDB" id="A0A1H9WD41"/>
<dbReference type="EMBL" id="FOHB01000005">
    <property type="protein sequence ID" value="SES31765.1"/>
    <property type="molecule type" value="Genomic_DNA"/>
</dbReference>
<dbReference type="GO" id="GO:0008234">
    <property type="term" value="F:cysteine-type peptidase activity"/>
    <property type="evidence" value="ECO:0007669"/>
    <property type="project" value="UniProtKB-KW"/>
</dbReference>
<evidence type="ECO:0000256" key="5">
    <source>
        <dbReference type="SAM" id="MobiDB-lite"/>
    </source>
</evidence>
<feature type="region of interest" description="Disordered" evidence="5">
    <location>
        <begin position="285"/>
        <end position="366"/>
    </location>
</feature>
<dbReference type="Proteomes" id="UP000199019">
    <property type="component" value="Unassembled WGS sequence"/>
</dbReference>
<dbReference type="RefSeq" id="WP_091759232.1">
    <property type="nucleotide sequence ID" value="NZ_FOHB01000005.1"/>
</dbReference>
<dbReference type="PANTHER" id="PTHR47053">
    <property type="entry name" value="MUREIN DD-ENDOPEPTIDASE MEPH-RELATED"/>
    <property type="match status" value="1"/>
</dbReference>
<feature type="compositionally biased region" description="Basic and acidic residues" evidence="5">
    <location>
        <begin position="311"/>
        <end position="330"/>
    </location>
</feature>
<evidence type="ECO:0000313" key="8">
    <source>
        <dbReference type="EMBL" id="SES31765.1"/>
    </source>
</evidence>
<reference evidence="9" key="1">
    <citation type="submission" date="2016-10" db="EMBL/GenBank/DDBJ databases">
        <authorList>
            <person name="Varghese N."/>
            <person name="Submissions S."/>
        </authorList>
    </citation>
    <scope>NUCLEOTIDE SEQUENCE [LARGE SCALE GENOMIC DNA]</scope>
    <source>
        <strain evidence="9">CGMCC 1.6963</strain>
    </source>
</reference>
<dbReference type="SUPFAM" id="SSF54001">
    <property type="entry name" value="Cysteine proteinases"/>
    <property type="match status" value="1"/>
</dbReference>
<dbReference type="OrthoDB" id="9815778at2"/>
<feature type="domain" description="NlpC/P60" evidence="7">
    <location>
        <begin position="364"/>
        <end position="483"/>
    </location>
</feature>
<dbReference type="Gene3D" id="3.90.1720.10">
    <property type="entry name" value="endopeptidase domain like (from Nostoc punctiforme)"/>
    <property type="match status" value="1"/>
</dbReference>
<keyword evidence="4" id="KW-0788">Thiol protease</keyword>
<keyword evidence="2" id="KW-0645">Protease</keyword>
<dbReference type="InterPro" id="IPR000064">
    <property type="entry name" value="NLP_P60_dom"/>
</dbReference>
<accession>A0A1H9WD41</accession>
<evidence type="ECO:0000313" key="9">
    <source>
        <dbReference type="Proteomes" id="UP000199019"/>
    </source>
</evidence>
<dbReference type="PROSITE" id="PS51935">
    <property type="entry name" value="NLPC_P60"/>
    <property type="match status" value="1"/>
</dbReference>
<keyword evidence="9" id="KW-1185">Reference proteome</keyword>
<evidence type="ECO:0000259" key="7">
    <source>
        <dbReference type="PROSITE" id="PS51935"/>
    </source>
</evidence>
<proteinExistence type="inferred from homology"/>
<dbReference type="InterPro" id="IPR051202">
    <property type="entry name" value="Peptidase_C40"/>
</dbReference>
<evidence type="ECO:0000256" key="2">
    <source>
        <dbReference type="ARBA" id="ARBA00022670"/>
    </source>
</evidence>
<dbReference type="Pfam" id="PF00877">
    <property type="entry name" value="NLPC_P60"/>
    <property type="match status" value="1"/>
</dbReference>
<feature type="compositionally biased region" description="Pro residues" evidence="5">
    <location>
        <begin position="339"/>
        <end position="361"/>
    </location>
</feature>
<feature type="signal peptide" evidence="6">
    <location>
        <begin position="1"/>
        <end position="37"/>
    </location>
</feature>
<evidence type="ECO:0000256" key="3">
    <source>
        <dbReference type="ARBA" id="ARBA00022801"/>
    </source>
</evidence>
<evidence type="ECO:0000256" key="6">
    <source>
        <dbReference type="SAM" id="SignalP"/>
    </source>
</evidence>
<comment type="similarity">
    <text evidence="1">Belongs to the peptidase C40 family.</text>
</comment>
<dbReference type="GO" id="GO:0006508">
    <property type="term" value="P:proteolysis"/>
    <property type="evidence" value="ECO:0007669"/>
    <property type="project" value="UniProtKB-KW"/>
</dbReference>
<sequence>MPSSHPAHHVFANRTLRLAVTTSLCACLGLATAVAAAADPEPVYPSQKQVDAAKKAATSTAGKVAALDAKYAAASAHLEDVQTRAAAAAEEWNGARLELQRKQQAADEAKARAGVAQKQADTASLAVRRYAAAVYQQNGSLGDVEAFLSSEGPQELLDRAAALEAVGAARNRTLQEASATAATADTARRQAAQAEAQQLAAAQRAEDARRAAQAQADAAVATAAQIQHEQEQMATELAHLRNTSVALERQRQDGLRAAAEARAAAAAAAEQARLAEARAQAARDAAAKKAAQETAQRAREEAARQAAAARAAEEAARKAAADKAARDRETAAQQQAPRPAAPEPAPRPAPEPAPQPAPAPPAQSGGVSAVLAYARAQLGKPYQWGGEGPNSFDCSGLTLMAWRQAGVYLSHYTGAQWGETSRVAISDLRPGDLVFYGADGPTSHHVGLYIGGGQMIEAPHAGANVRVASIYRSELLPYGGRVG</sequence>
<protein>
    <submittedName>
        <fullName evidence="8">Cell wall-associated hydrolase, NlpC family</fullName>
    </submittedName>
</protein>
<evidence type="ECO:0000256" key="1">
    <source>
        <dbReference type="ARBA" id="ARBA00007074"/>
    </source>
</evidence>
<feature type="compositionally biased region" description="Basic and acidic residues" evidence="5">
    <location>
        <begin position="285"/>
        <end position="303"/>
    </location>
</feature>
<name>A0A1H9WD41_9MICO</name>
<keyword evidence="3 8" id="KW-0378">Hydrolase</keyword>
<gene>
    <name evidence="8" type="ORF">SAMN05216199_2819</name>
</gene>